<dbReference type="PRINTS" id="PR00990">
    <property type="entry name" value="RIBOKINASE"/>
</dbReference>
<dbReference type="GO" id="GO:0006014">
    <property type="term" value="P:D-ribose metabolic process"/>
    <property type="evidence" value="ECO:0007669"/>
    <property type="project" value="InterPro"/>
</dbReference>
<evidence type="ECO:0000256" key="11">
    <source>
        <dbReference type="ARBA" id="ARBA00023277"/>
    </source>
</evidence>
<evidence type="ECO:0000256" key="5">
    <source>
        <dbReference type="ARBA" id="ARBA00022723"/>
    </source>
</evidence>
<keyword evidence="8" id="KW-0067">ATP-binding</keyword>
<evidence type="ECO:0000256" key="2">
    <source>
        <dbReference type="ARBA" id="ARBA00012035"/>
    </source>
</evidence>
<evidence type="ECO:0000256" key="3">
    <source>
        <dbReference type="ARBA" id="ARBA00016943"/>
    </source>
</evidence>
<gene>
    <name evidence="14" type="ORF">A3840_11430</name>
</gene>
<dbReference type="InterPro" id="IPR011611">
    <property type="entry name" value="PfkB_dom"/>
</dbReference>
<keyword evidence="4 12" id="KW-0808">Transferase</keyword>
<dbReference type="PANTHER" id="PTHR10584:SF166">
    <property type="entry name" value="RIBOKINASE"/>
    <property type="match status" value="1"/>
</dbReference>
<dbReference type="InterPro" id="IPR011877">
    <property type="entry name" value="Ribokinase"/>
</dbReference>
<keyword evidence="6" id="KW-0547">Nucleotide-binding</keyword>
<dbReference type="RefSeq" id="WP_067456535.1">
    <property type="nucleotide sequence ID" value="NZ_LVVY01000089.1"/>
</dbReference>
<dbReference type="InterPro" id="IPR002139">
    <property type="entry name" value="Ribo/fructo_kinase"/>
</dbReference>
<evidence type="ECO:0000313" key="15">
    <source>
        <dbReference type="Proteomes" id="UP000078389"/>
    </source>
</evidence>
<proteinExistence type="inferred from homology"/>
<comment type="caution">
    <text evidence="14">The sequence shown here is derived from an EMBL/GenBank/DDBJ whole genome shotgun (WGS) entry which is preliminary data.</text>
</comment>
<name>A0A178HY25_9HYPH</name>
<dbReference type="CDD" id="cd01174">
    <property type="entry name" value="ribokinase"/>
    <property type="match status" value="1"/>
</dbReference>
<dbReference type="InterPro" id="IPR029056">
    <property type="entry name" value="Ribokinase-like"/>
</dbReference>
<keyword evidence="10" id="KW-0630">Potassium</keyword>
<dbReference type="GO" id="GO:0046872">
    <property type="term" value="F:metal ion binding"/>
    <property type="evidence" value="ECO:0007669"/>
    <property type="project" value="UniProtKB-KW"/>
</dbReference>
<dbReference type="PROSITE" id="PS00584">
    <property type="entry name" value="PFKB_KINASES_2"/>
    <property type="match status" value="1"/>
</dbReference>
<evidence type="ECO:0000259" key="13">
    <source>
        <dbReference type="Pfam" id="PF00294"/>
    </source>
</evidence>
<evidence type="ECO:0000256" key="8">
    <source>
        <dbReference type="ARBA" id="ARBA00022840"/>
    </source>
</evidence>
<keyword evidence="5" id="KW-0479">Metal-binding</keyword>
<feature type="domain" description="Carbohydrate kinase PfkB" evidence="13">
    <location>
        <begin position="6"/>
        <end position="287"/>
    </location>
</feature>
<keyword evidence="9" id="KW-0460">Magnesium</keyword>
<organism evidence="14 15">
    <name type="scientific">Devosia elaeis</name>
    <dbReference type="NCBI Taxonomy" id="1770058"/>
    <lineage>
        <taxon>Bacteria</taxon>
        <taxon>Pseudomonadati</taxon>
        <taxon>Pseudomonadota</taxon>
        <taxon>Alphaproteobacteria</taxon>
        <taxon>Hyphomicrobiales</taxon>
        <taxon>Devosiaceae</taxon>
        <taxon>Devosia</taxon>
    </lineage>
</organism>
<keyword evidence="15" id="KW-1185">Reference proteome</keyword>
<keyword evidence="11" id="KW-0119">Carbohydrate metabolism</keyword>
<evidence type="ECO:0000256" key="4">
    <source>
        <dbReference type="ARBA" id="ARBA00022679"/>
    </source>
</evidence>
<reference evidence="14 15" key="1">
    <citation type="submission" date="2016-03" db="EMBL/GenBank/DDBJ databases">
        <title>Genome sequencing of Devosia sp. S37.</title>
        <authorList>
            <person name="Mohd Nor M."/>
        </authorList>
    </citation>
    <scope>NUCLEOTIDE SEQUENCE [LARGE SCALE GENOMIC DNA]</scope>
    <source>
        <strain evidence="14 15">S37</strain>
    </source>
</reference>
<evidence type="ECO:0000256" key="10">
    <source>
        <dbReference type="ARBA" id="ARBA00022958"/>
    </source>
</evidence>
<dbReference type="PANTHER" id="PTHR10584">
    <property type="entry name" value="SUGAR KINASE"/>
    <property type="match status" value="1"/>
</dbReference>
<protein>
    <recommendedName>
        <fullName evidence="3">Ribokinase</fullName>
        <ecNumber evidence="2">2.7.1.15</ecNumber>
    </recommendedName>
</protein>
<evidence type="ECO:0000256" key="1">
    <source>
        <dbReference type="ARBA" id="ARBA00010688"/>
    </source>
</evidence>
<evidence type="ECO:0000256" key="12">
    <source>
        <dbReference type="RuleBase" id="RU003704"/>
    </source>
</evidence>
<dbReference type="EC" id="2.7.1.15" evidence="2"/>
<sequence>MPHSSSIFVLGSLHYDIIVHGPGRPRKGETVTGRAWAPKCGGKGGNQAVSASRAGAPVKFIGAIGDDDFGAALAANLVANQIDTSALRIVPDENSGMSVAIFDDEGDYGAVIVSGSNLRIDLDASASVDFARDSWLVLQSEIPEHINLAGASKMRVAGGKVILNAAPARPVSQALLDQVDILVVNAIEAEMLAGVPVVESLDGALNAAKKLVERCRSVVVTAGGDGCAYADNDGHQIKMTAKDIVVASTHGAGDEFIGALAAALWQGSAIDVALARATDAAATLVSTPEHLR</sequence>
<evidence type="ECO:0000256" key="9">
    <source>
        <dbReference type="ARBA" id="ARBA00022842"/>
    </source>
</evidence>
<keyword evidence="7 12" id="KW-0418">Kinase</keyword>
<evidence type="ECO:0000313" key="14">
    <source>
        <dbReference type="EMBL" id="OAM76944.1"/>
    </source>
</evidence>
<evidence type="ECO:0000256" key="7">
    <source>
        <dbReference type="ARBA" id="ARBA00022777"/>
    </source>
</evidence>
<dbReference type="Gene3D" id="3.40.1190.20">
    <property type="match status" value="1"/>
</dbReference>
<dbReference type="STRING" id="1770058.A3840_11430"/>
<dbReference type="Proteomes" id="UP000078389">
    <property type="component" value="Unassembled WGS sequence"/>
</dbReference>
<dbReference type="Pfam" id="PF00294">
    <property type="entry name" value="PfkB"/>
    <property type="match status" value="1"/>
</dbReference>
<evidence type="ECO:0000256" key="6">
    <source>
        <dbReference type="ARBA" id="ARBA00022741"/>
    </source>
</evidence>
<dbReference type="InterPro" id="IPR002173">
    <property type="entry name" value="Carboh/pur_kinase_PfkB_CS"/>
</dbReference>
<dbReference type="AlphaFoldDB" id="A0A178HY25"/>
<dbReference type="EMBL" id="LVVY01000089">
    <property type="protein sequence ID" value="OAM76944.1"/>
    <property type="molecule type" value="Genomic_DNA"/>
</dbReference>
<dbReference type="OrthoDB" id="9775849at2"/>
<accession>A0A178HY25</accession>
<dbReference type="GO" id="GO:0004747">
    <property type="term" value="F:ribokinase activity"/>
    <property type="evidence" value="ECO:0007669"/>
    <property type="project" value="UniProtKB-EC"/>
</dbReference>
<dbReference type="SUPFAM" id="SSF53613">
    <property type="entry name" value="Ribokinase-like"/>
    <property type="match status" value="1"/>
</dbReference>
<dbReference type="GO" id="GO:0005524">
    <property type="term" value="F:ATP binding"/>
    <property type="evidence" value="ECO:0007669"/>
    <property type="project" value="UniProtKB-KW"/>
</dbReference>
<comment type="similarity">
    <text evidence="1 12">Belongs to the carbohydrate kinase PfkB family.</text>
</comment>